<sequence>MMDKKSIVDACAKDIWETLFWGCVIFWVLLISGSVGIYFLFKG</sequence>
<keyword evidence="1" id="KW-0812">Transmembrane</keyword>
<dbReference type="Proteomes" id="UP000250675">
    <property type="component" value="Unassembled WGS sequence"/>
</dbReference>
<dbReference type="AlphaFoldDB" id="A0A2X3D7S1"/>
<evidence type="ECO:0000256" key="1">
    <source>
        <dbReference type="SAM" id="Phobius"/>
    </source>
</evidence>
<accession>A0A2X3D7S1</accession>
<protein>
    <submittedName>
        <fullName evidence="2">Uncharacterized protein</fullName>
    </submittedName>
</protein>
<keyword evidence="1" id="KW-0472">Membrane</keyword>
<feature type="transmembrane region" description="Helical" evidence="1">
    <location>
        <begin position="19"/>
        <end position="41"/>
    </location>
</feature>
<keyword evidence="1" id="KW-1133">Transmembrane helix</keyword>
<evidence type="ECO:0000313" key="3">
    <source>
        <dbReference type="Proteomes" id="UP000250675"/>
    </source>
</evidence>
<reference evidence="2 3" key="1">
    <citation type="submission" date="2018-06" db="EMBL/GenBank/DDBJ databases">
        <authorList>
            <consortium name="Pathogen Informatics"/>
            <person name="Doyle S."/>
        </authorList>
    </citation>
    <scope>NUCLEOTIDE SEQUENCE [LARGE SCALE GENOMIC DNA]</scope>
    <source>
        <strain evidence="2 3">NCTC9645</strain>
    </source>
</reference>
<gene>
    <name evidence="2" type="ORF">NCTC9645_01969</name>
</gene>
<proteinExistence type="predicted"/>
<organism evidence="2 3">
    <name type="scientific">Klebsiella pneumoniae</name>
    <dbReference type="NCBI Taxonomy" id="573"/>
    <lineage>
        <taxon>Bacteria</taxon>
        <taxon>Pseudomonadati</taxon>
        <taxon>Pseudomonadota</taxon>
        <taxon>Gammaproteobacteria</taxon>
        <taxon>Enterobacterales</taxon>
        <taxon>Enterobacteriaceae</taxon>
        <taxon>Klebsiella/Raoultella group</taxon>
        <taxon>Klebsiella</taxon>
        <taxon>Klebsiella pneumoniae complex</taxon>
    </lineage>
</organism>
<name>A0A2X3D7S1_KLEPN</name>
<dbReference type="EMBL" id="UASO01000004">
    <property type="protein sequence ID" value="SQC20993.1"/>
    <property type="molecule type" value="Genomic_DNA"/>
</dbReference>
<evidence type="ECO:0000313" key="2">
    <source>
        <dbReference type="EMBL" id="SQC20993.1"/>
    </source>
</evidence>